<evidence type="ECO:0000313" key="3">
    <source>
        <dbReference type="EMBL" id="GFP29751.1"/>
    </source>
</evidence>
<dbReference type="Proteomes" id="UP000574717">
    <property type="component" value="Unassembled WGS sequence"/>
</dbReference>
<reference evidence="7 8" key="1">
    <citation type="journal article" date="2020" name="Front. Microbiol.">
        <title>Single-cell genomics of novel Actinobacteria with the Wood-Ljungdahl pathway discovered in a serpentinizing system.</title>
        <authorList>
            <person name="Merino N."/>
            <person name="Kawai M."/>
            <person name="Boyd E.S."/>
            <person name="Colman D.R."/>
            <person name="McGlynn S.E."/>
            <person name="Nealson K.H."/>
            <person name="Kurokawa K."/>
            <person name="Hongoh Y."/>
        </authorList>
    </citation>
    <scope>NUCLEOTIDE SEQUENCE [LARGE SCALE GENOMIC DNA]</scope>
    <source>
        <strain evidence="2 9">S03</strain>
        <strain evidence="3 11">S34</strain>
        <strain evidence="4 10">S43</strain>
        <strain evidence="5 7">S44</strain>
        <strain evidence="6 8">S47</strain>
    </source>
</reference>
<keyword evidence="11" id="KW-1185">Reference proteome</keyword>
<dbReference type="Proteomes" id="UP000561271">
    <property type="component" value="Unassembled WGS sequence"/>
</dbReference>
<evidence type="ECO:0000313" key="10">
    <source>
        <dbReference type="Proteomes" id="UP000576480"/>
    </source>
</evidence>
<dbReference type="EMBL" id="BLRZ01000022">
    <property type="protein sequence ID" value="GFP29751.1"/>
    <property type="molecule type" value="Genomic_DNA"/>
</dbReference>
<dbReference type="EMBL" id="BLSD01000336">
    <property type="protein sequence ID" value="GFP40601.1"/>
    <property type="molecule type" value="Genomic_DNA"/>
</dbReference>
<dbReference type="Proteomes" id="UP000576480">
    <property type="component" value="Unassembled WGS sequence"/>
</dbReference>
<dbReference type="RefSeq" id="WP_176229793.1">
    <property type="nucleotide sequence ID" value="NZ_BLRU01000323.1"/>
</dbReference>
<dbReference type="Proteomes" id="UP000588083">
    <property type="component" value="Unassembled WGS sequence"/>
</dbReference>
<proteinExistence type="predicted"/>
<evidence type="ECO:0000313" key="7">
    <source>
        <dbReference type="Proteomes" id="UP000561271"/>
    </source>
</evidence>
<accession>A0A6V8NJ73</accession>
<evidence type="ECO:0000313" key="9">
    <source>
        <dbReference type="Proteomes" id="UP000574717"/>
    </source>
</evidence>
<organism evidence="2 9">
    <name type="scientific">Candidatus Hakubella thermalkaliphila</name>
    <dbReference type="NCBI Taxonomy" id="2754717"/>
    <lineage>
        <taxon>Bacteria</taxon>
        <taxon>Bacillati</taxon>
        <taxon>Actinomycetota</taxon>
        <taxon>Actinomycetota incertae sedis</taxon>
        <taxon>Candidatus Hakubellales</taxon>
        <taxon>Candidatus Hakubellaceae</taxon>
        <taxon>Candidatus Hakubella</taxon>
    </lineage>
</organism>
<evidence type="ECO:0000313" key="6">
    <source>
        <dbReference type="EMBL" id="GFP40601.1"/>
    </source>
</evidence>
<evidence type="ECO:0000313" key="5">
    <source>
        <dbReference type="EMBL" id="GFP38052.1"/>
    </source>
</evidence>
<comment type="caution">
    <text evidence="2">The sequence shown here is derived from an EMBL/GenBank/DDBJ whole genome shotgun (WGS) entry which is preliminary data.</text>
</comment>
<dbReference type="EMBL" id="BLSC01000298">
    <property type="protein sequence ID" value="GFP38052.1"/>
    <property type="molecule type" value="Genomic_DNA"/>
</dbReference>
<gene>
    <name evidence="2" type="ORF">HKBW3S03_01757</name>
    <name evidence="3" type="ORF">HKBW3S34_00671</name>
    <name evidence="4" type="ORF">HKBW3S43_00929</name>
    <name evidence="5" type="ORF">HKBW3S44_01732</name>
    <name evidence="6" type="ORF">HKBW3S47_02298</name>
</gene>
<evidence type="ECO:0000313" key="11">
    <source>
        <dbReference type="Proteomes" id="UP000588083"/>
    </source>
</evidence>
<dbReference type="EMBL" id="BLSB01000054">
    <property type="protein sequence ID" value="GFP35137.1"/>
    <property type="molecule type" value="Genomic_DNA"/>
</dbReference>
<evidence type="ECO:0000313" key="2">
    <source>
        <dbReference type="EMBL" id="GFP20255.1"/>
    </source>
</evidence>
<evidence type="ECO:0000313" key="8">
    <source>
        <dbReference type="Proteomes" id="UP000569018"/>
    </source>
</evidence>
<dbReference type="InterPro" id="IPR018739">
    <property type="entry name" value="DUF2281"/>
</dbReference>
<feature type="domain" description="DUF2281" evidence="1">
    <location>
        <begin position="6"/>
        <end position="46"/>
    </location>
</feature>
<dbReference type="Proteomes" id="UP000569018">
    <property type="component" value="Unassembled WGS sequence"/>
</dbReference>
<name>A0A6V8NJ73_9ACTN</name>
<evidence type="ECO:0000259" key="1">
    <source>
        <dbReference type="Pfam" id="PF10047"/>
    </source>
</evidence>
<sequence length="70" mass="7957">MTLTEKILQHVKDLPESLQAEVLDFIEYLESRVAKSKEGVSETEWSALSLSFAMRGMEDEYSPYTLGKEA</sequence>
<evidence type="ECO:0000313" key="4">
    <source>
        <dbReference type="EMBL" id="GFP35137.1"/>
    </source>
</evidence>
<protein>
    <recommendedName>
        <fullName evidence="1">DUF2281 domain-containing protein</fullName>
    </recommendedName>
</protein>
<dbReference type="AlphaFoldDB" id="A0A6V8NJ73"/>
<dbReference type="EMBL" id="BLRU01000323">
    <property type="protein sequence ID" value="GFP20255.1"/>
    <property type="molecule type" value="Genomic_DNA"/>
</dbReference>
<dbReference type="Pfam" id="PF10047">
    <property type="entry name" value="DUF2281"/>
    <property type="match status" value="1"/>
</dbReference>